<name>A0A813YX44_9BILA</name>
<dbReference type="EMBL" id="CAJNOO010000288">
    <property type="protein sequence ID" value="CAF0891083.1"/>
    <property type="molecule type" value="Genomic_DNA"/>
</dbReference>
<dbReference type="OrthoDB" id="10037060at2759"/>
<dbReference type="AlphaFoldDB" id="A0A813YX44"/>
<keyword evidence="1" id="KW-1133">Transmembrane helix</keyword>
<protein>
    <submittedName>
        <fullName evidence="2">Uncharacterized protein</fullName>
    </submittedName>
</protein>
<sequence>MDILKVEKSLPSTSVYNNLHDVESLSHSKVPSRSMSTISFMNSHQMENPLVKQPTVSLVLPPSMTESSIEQTKTFDDTKKSSLIQFNEQENKEDENLLLEGSNDSCICWIFHKLIRLICMALFTCLIGMFIFTLIFYTFDIYWLEQPIINNSSWWWWFNDNNNSNTNFTRFDSDMISITQTINYDDDY</sequence>
<dbReference type="Proteomes" id="UP000663882">
    <property type="component" value="Unassembled WGS sequence"/>
</dbReference>
<accession>A0A813YX44</accession>
<evidence type="ECO:0000256" key="1">
    <source>
        <dbReference type="SAM" id="Phobius"/>
    </source>
</evidence>
<evidence type="ECO:0000313" key="3">
    <source>
        <dbReference type="Proteomes" id="UP000663882"/>
    </source>
</evidence>
<proteinExistence type="predicted"/>
<reference evidence="2" key="1">
    <citation type="submission" date="2021-02" db="EMBL/GenBank/DDBJ databases">
        <authorList>
            <person name="Nowell W R."/>
        </authorList>
    </citation>
    <scope>NUCLEOTIDE SEQUENCE</scope>
</reference>
<feature type="transmembrane region" description="Helical" evidence="1">
    <location>
        <begin position="117"/>
        <end position="139"/>
    </location>
</feature>
<keyword evidence="1" id="KW-0812">Transmembrane</keyword>
<keyword evidence="1" id="KW-0472">Membrane</keyword>
<comment type="caution">
    <text evidence="2">The sequence shown here is derived from an EMBL/GenBank/DDBJ whole genome shotgun (WGS) entry which is preliminary data.</text>
</comment>
<organism evidence="2 3">
    <name type="scientific">Rotaria sordida</name>
    <dbReference type="NCBI Taxonomy" id="392033"/>
    <lineage>
        <taxon>Eukaryota</taxon>
        <taxon>Metazoa</taxon>
        <taxon>Spiralia</taxon>
        <taxon>Gnathifera</taxon>
        <taxon>Rotifera</taxon>
        <taxon>Eurotatoria</taxon>
        <taxon>Bdelloidea</taxon>
        <taxon>Philodinida</taxon>
        <taxon>Philodinidae</taxon>
        <taxon>Rotaria</taxon>
    </lineage>
</organism>
<gene>
    <name evidence="2" type="ORF">RFH988_LOCUS8483</name>
</gene>
<evidence type="ECO:0000313" key="2">
    <source>
        <dbReference type="EMBL" id="CAF0891083.1"/>
    </source>
</evidence>